<keyword evidence="2" id="KW-0472">Membrane</keyword>
<evidence type="ECO:0000256" key="1">
    <source>
        <dbReference type="SAM" id="MobiDB-lite"/>
    </source>
</evidence>
<dbReference type="InterPro" id="IPR027381">
    <property type="entry name" value="LytR/CpsA/Psr_C"/>
</dbReference>
<keyword evidence="5" id="KW-1185">Reference proteome</keyword>
<keyword evidence="2" id="KW-0812">Transmembrane</keyword>
<organism evidence="4 5">
    <name type="scientific">Rhodococcus pyridinivorans</name>
    <dbReference type="NCBI Taxonomy" id="103816"/>
    <lineage>
        <taxon>Bacteria</taxon>
        <taxon>Bacillati</taxon>
        <taxon>Actinomycetota</taxon>
        <taxon>Actinomycetes</taxon>
        <taxon>Mycobacteriales</taxon>
        <taxon>Nocardiaceae</taxon>
        <taxon>Rhodococcus</taxon>
    </lineage>
</organism>
<dbReference type="RefSeq" id="WP_033096177.1">
    <property type="nucleotide sequence ID" value="NZ_CP040719.1"/>
</dbReference>
<feature type="region of interest" description="Disordered" evidence="1">
    <location>
        <begin position="49"/>
        <end position="118"/>
    </location>
</feature>
<protein>
    <submittedName>
        <fullName evidence="4">LytR C-terminal domain-containing protein</fullName>
    </submittedName>
</protein>
<feature type="transmembrane region" description="Helical" evidence="2">
    <location>
        <begin position="25"/>
        <end position="45"/>
    </location>
</feature>
<reference evidence="4 5" key="1">
    <citation type="submission" date="2020-10" db="EMBL/GenBank/DDBJ databases">
        <title>Whole genome sequence of oil-degrading bacteria Rhodococcus pyridinivorans strain 5Ap.</title>
        <authorList>
            <person name="Akhremchuk A.E."/>
            <person name="Valentovich L.N."/>
            <person name="Charniauskaya M.I."/>
            <person name="Bukliarevich H.A."/>
            <person name="Titok M.A."/>
        </authorList>
    </citation>
    <scope>NUCLEOTIDE SEQUENCE [LARGE SCALE GENOMIC DNA]</scope>
    <source>
        <strain evidence="4 5">5Ap</strain>
    </source>
</reference>
<evidence type="ECO:0000259" key="3">
    <source>
        <dbReference type="Pfam" id="PF13399"/>
    </source>
</evidence>
<evidence type="ECO:0000313" key="5">
    <source>
        <dbReference type="Proteomes" id="UP000593818"/>
    </source>
</evidence>
<feature type="domain" description="LytR/CpsA/Psr regulator C-terminal" evidence="3">
    <location>
        <begin position="126"/>
        <end position="212"/>
    </location>
</feature>
<gene>
    <name evidence="4" type="ORF">INP59_18930</name>
</gene>
<dbReference type="Gene3D" id="3.30.70.2390">
    <property type="match status" value="1"/>
</dbReference>
<dbReference type="EMBL" id="CP063450">
    <property type="protein sequence ID" value="QOV97958.1"/>
    <property type="molecule type" value="Genomic_DNA"/>
</dbReference>
<dbReference type="AlphaFoldDB" id="A0A7M2XJL1"/>
<name>A0A7M2XJL1_9NOCA</name>
<evidence type="ECO:0000313" key="4">
    <source>
        <dbReference type="EMBL" id="QOV97958.1"/>
    </source>
</evidence>
<sequence>MVEVVSRTPEIPSRAPAPSGPPLRAFAMVLISLGILFAGLGFASLGDSDDEPAPAAAPTTTTAAAPAAPSTRSAAVPTAPAPAAANGGTSAAGDGATTTTAVSSAPSMPVGSGTAFASDTSASATAPVRVFNNSEVAGLAAQTAAYLEDEGYTISETGNYSEGLLQQTSVFYGSSPGEQQTATAVAESLGVTAQPRFEGIRDAAPGVIVIVTSR</sequence>
<dbReference type="Pfam" id="PF13399">
    <property type="entry name" value="LytR_C"/>
    <property type="match status" value="1"/>
</dbReference>
<accession>A0A7M2XJL1</accession>
<feature type="compositionally biased region" description="Low complexity" evidence="1">
    <location>
        <begin position="53"/>
        <end position="107"/>
    </location>
</feature>
<evidence type="ECO:0000256" key="2">
    <source>
        <dbReference type="SAM" id="Phobius"/>
    </source>
</evidence>
<proteinExistence type="predicted"/>
<dbReference type="Proteomes" id="UP000593818">
    <property type="component" value="Chromosome"/>
</dbReference>
<keyword evidence="2" id="KW-1133">Transmembrane helix</keyword>